<dbReference type="PANTHER" id="PTHR38791:SF5">
    <property type="entry name" value="TRANSCRIPTION FACTOR DBAG-RELATED"/>
    <property type="match status" value="1"/>
</dbReference>
<feature type="compositionally biased region" description="Low complexity" evidence="1">
    <location>
        <begin position="43"/>
        <end position="58"/>
    </location>
</feature>
<feature type="region of interest" description="Disordered" evidence="1">
    <location>
        <begin position="482"/>
        <end position="505"/>
    </location>
</feature>
<feature type="compositionally biased region" description="Low complexity" evidence="1">
    <location>
        <begin position="65"/>
        <end position="75"/>
    </location>
</feature>
<dbReference type="OrthoDB" id="5429770at2759"/>
<proteinExistence type="predicted"/>
<organism evidence="2 3">
    <name type="scientific">Cytospora chrysosperma</name>
    <name type="common">Cytospora canker fungus</name>
    <name type="synonym">Sphaeria chrysosperma</name>
    <dbReference type="NCBI Taxonomy" id="252740"/>
    <lineage>
        <taxon>Eukaryota</taxon>
        <taxon>Fungi</taxon>
        <taxon>Dikarya</taxon>
        <taxon>Ascomycota</taxon>
        <taxon>Pezizomycotina</taxon>
        <taxon>Sordariomycetes</taxon>
        <taxon>Sordariomycetidae</taxon>
        <taxon>Diaporthales</taxon>
        <taxon>Cytosporaceae</taxon>
        <taxon>Cytospora</taxon>
    </lineage>
</organism>
<reference evidence="2 3" key="1">
    <citation type="submission" date="2015-09" db="EMBL/GenBank/DDBJ databases">
        <title>Host preference determinants of Valsa canker pathogens revealed by comparative genomics.</title>
        <authorList>
            <person name="Yin Z."/>
            <person name="Huang L."/>
        </authorList>
    </citation>
    <scope>NUCLEOTIDE SEQUENCE [LARGE SCALE GENOMIC DNA]</scope>
    <source>
        <strain evidence="2 3">YSFL</strain>
    </source>
</reference>
<gene>
    <name evidence="2" type="ORF">VSDG_04387</name>
</gene>
<evidence type="ECO:0000313" key="3">
    <source>
        <dbReference type="Proteomes" id="UP000284375"/>
    </source>
</evidence>
<feature type="compositionally biased region" description="Polar residues" evidence="1">
    <location>
        <begin position="17"/>
        <end position="35"/>
    </location>
</feature>
<evidence type="ECO:0008006" key="4">
    <source>
        <dbReference type="Google" id="ProtNLM"/>
    </source>
</evidence>
<dbReference type="InterPro" id="IPR053175">
    <property type="entry name" value="DHMBA_Reg_Transcription_Factor"/>
</dbReference>
<dbReference type="STRING" id="252740.A0A423W4B9"/>
<accession>A0A423W4B9</accession>
<protein>
    <recommendedName>
        <fullName evidence="4">Transcription factor domain-containing protein</fullName>
    </recommendedName>
</protein>
<dbReference type="AlphaFoldDB" id="A0A423W4B9"/>
<feature type="region of interest" description="Disordered" evidence="1">
    <location>
        <begin position="1"/>
        <end position="76"/>
    </location>
</feature>
<feature type="compositionally biased region" description="Basic and acidic residues" evidence="1">
    <location>
        <begin position="103"/>
        <end position="112"/>
    </location>
</feature>
<evidence type="ECO:0000313" key="2">
    <source>
        <dbReference type="EMBL" id="ROV98179.1"/>
    </source>
</evidence>
<dbReference type="Proteomes" id="UP000284375">
    <property type="component" value="Unassembled WGS sequence"/>
</dbReference>
<dbReference type="PANTHER" id="PTHR38791">
    <property type="entry name" value="ZN(II)2CYS6 TRANSCRIPTION FACTOR (EUROFUNG)-RELATED-RELATED"/>
    <property type="match status" value="1"/>
</dbReference>
<dbReference type="EMBL" id="LJZO01000014">
    <property type="protein sequence ID" value="ROV98179.1"/>
    <property type="molecule type" value="Genomic_DNA"/>
</dbReference>
<feature type="region of interest" description="Disordered" evidence="1">
    <location>
        <begin position="90"/>
        <end position="115"/>
    </location>
</feature>
<sequence>MFRDESSHVITKANAKNARQNKSLPSLDKNATSIKKGTPIPKTSQQSPTGSESSTSPEQFPPTPAASSASTAESSGRQDSLISLRRWFPAQSPLGKPSSDSDLDVKGKEVSKRNPRRLSLTDALTPLSYSLSPGFQERGINLFVARYITVSENLTHHRYDFILDLWQPSTADPGHDPVLAGVTAVGLVGVAEMNRSSEVLNAARQNYIRALRLTNAALRDPSEAMIGGSRARGLEAWQKHLNGAAALARMRGMSSFRSPAGMRMFVMLTQNILIACIQNELPMPKDLLEMRREVASMLQDRTSGFEIYSAMYKILQLRYDIKQGRATDLDQMLDNFTDAEDDFERALSLFPKSWGYHKCRLPQPLRPGFFDNVYHVYPNLKIARIWNGLRTCRLLILETMVEELRKGFSHVPVGLVPKRHQSEYQKAKFKMERIALAILASVPQHFDLLSTLDDAGDLVTPTPSPDDFWPQMPEGDLAEELGSKDATSAESSGADDEDHCDQSPSLNNIMQAKDAEERAERFILLSSVTNSIVWPLYLVGMSTASSASMKAFVVERLRAMYTETGVTQAGGLAELIAVRSQSQEMPTKRPKS</sequence>
<name>A0A423W4B9_CYTCH</name>
<keyword evidence="3" id="KW-1185">Reference proteome</keyword>
<evidence type="ECO:0000256" key="1">
    <source>
        <dbReference type="SAM" id="MobiDB-lite"/>
    </source>
</evidence>
<comment type="caution">
    <text evidence="2">The sequence shown here is derived from an EMBL/GenBank/DDBJ whole genome shotgun (WGS) entry which is preliminary data.</text>
</comment>